<name>A0A2Z7BQ80_9LAMI</name>
<dbReference type="AlphaFoldDB" id="A0A2Z7BQ80"/>
<feature type="region of interest" description="Disordered" evidence="1">
    <location>
        <begin position="134"/>
        <end position="162"/>
    </location>
</feature>
<evidence type="ECO:0000256" key="1">
    <source>
        <dbReference type="SAM" id="MobiDB-lite"/>
    </source>
</evidence>
<feature type="compositionally biased region" description="Basic and acidic residues" evidence="1">
    <location>
        <begin position="143"/>
        <end position="162"/>
    </location>
</feature>
<feature type="compositionally biased region" description="Polar residues" evidence="1">
    <location>
        <begin position="367"/>
        <end position="382"/>
    </location>
</feature>
<evidence type="ECO:0000313" key="3">
    <source>
        <dbReference type="Proteomes" id="UP000250235"/>
    </source>
</evidence>
<organism evidence="2 3">
    <name type="scientific">Dorcoceras hygrometricum</name>
    <dbReference type="NCBI Taxonomy" id="472368"/>
    <lineage>
        <taxon>Eukaryota</taxon>
        <taxon>Viridiplantae</taxon>
        <taxon>Streptophyta</taxon>
        <taxon>Embryophyta</taxon>
        <taxon>Tracheophyta</taxon>
        <taxon>Spermatophyta</taxon>
        <taxon>Magnoliopsida</taxon>
        <taxon>eudicotyledons</taxon>
        <taxon>Gunneridae</taxon>
        <taxon>Pentapetalae</taxon>
        <taxon>asterids</taxon>
        <taxon>lamiids</taxon>
        <taxon>Lamiales</taxon>
        <taxon>Gesneriaceae</taxon>
        <taxon>Didymocarpoideae</taxon>
        <taxon>Trichosporeae</taxon>
        <taxon>Loxocarpinae</taxon>
        <taxon>Dorcoceras</taxon>
    </lineage>
</organism>
<protein>
    <submittedName>
        <fullName evidence="2">Uncharacterized protein</fullName>
    </submittedName>
</protein>
<dbReference type="EMBL" id="KV004063">
    <property type="protein sequence ID" value="KZV35768.1"/>
    <property type="molecule type" value="Genomic_DNA"/>
</dbReference>
<evidence type="ECO:0000313" key="2">
    <source>
        <dbReference type="EMBL" id="KZV35768.1"/>
    </source>
</evidence>
<feature type="region of interest" description="Disordered" evidence="1">
    <location>
        <begin position="338"/>
        <end position="382"/>
    </location>
</feature>
<sequence length="485" mass="53823">MTFRVVRTNQYNQDLGLIHSTNGNHLESPKEGSSIDHQVTIYLHAQNITMFSTNETWYFASQILVSNSGGLILILTAQSTRNRSLLNAIVNHYTHNEKSQPNPILIIPAGDERISTAGGPEVHMETIFALETHTSDEFTDDGPEGREETAPEQENKLMDESSNQIEKETATHDRDIMVRFGPEPPAQQSMTYTGLGIFDPVEIRMINWATHFLPKIDPAAKGKGVLEAIARPNPVEEHSENSRKSQGNTGFACVSWLPIVAPEALFAEDGANIDIPQITLSEEGQSFFTGTKPAQPARPQILAFEFSTQTEQDQAQGQKTAQPDEQIEEIVRNVENIEQTETKRDHLDSVAGQQTKEQSDPEEENEAQQSTSTSGSNYSGHFSHTGPSLTFSSSLHLGPSPCNLQMVVYTVNSEENTRISFQEDDDYSHSGSHQVFVSSSPAIHNADVKLEEVEKFIASLDSRMMSMDWRMLSMDSNVQSVDSKL</sequence>
<gene>
    <name evidence="2" type="ORF">F511_33266</name>
</gene>
<keyword evidence="3" id="KW-1185">Reference proteome</keyword>
<dbReference type="Proteomes" id="UP000250235">
    <property type="component" value="Unassembled WGS sequence"/>
</dbReference>
<accession>A0A2Z7BQ80</accession>
<reference evidence="2 3" key="1">
    <citation type="journal article" date="2015" name="Proc. Natl. Acad. Sci. U.S.A.">
        <title>The resurrection genome of Boea hygrometrica: A blueprint for survival of dehydration.</title>
        <authorList>
            <person name="Xiao L."/>
            <person name="Yang G."/>
            <person name="Zhang L."/>
            <person name="Yang X."/>
            <person name="Zhao S."/>
            <person name="Ji Z."/>
            <person name="Zhou Q."/>
            <person name="Hu M."/>
            <person name="Wang Y."/>
            <person name="Chen M."/>
            <person name="Xu Y."/>
            <person name="Jin H."/>
            <person name="Xiao X."/>
            <person name="Hu G."/>
            <person name="Bao F."/>
            <person name="Hu Y."/>
            <person name="Wan P."/>
            <person name="Li L."/>
            <person name="Deng X."/>
            <person name="Kuang T."/>
            <person name="Xiang C."/>
            <person name="Zhu J.K."/>
            <person name="Oliver M.J."/>
            <person name="He Y."/>
        </authorList>
    </citation>
    <scope>NUCLEOTIDE SEQUENCE [LARGE SCALE GENOMIC DNA]</scope>
    <source>
        <strain evidence="3">cv. XS01</strain>
    </source>
</reference>
<proteinExistence type="predicted"/>